<dbReference type="Proteomes" id="UP000299102">
    <property type="component" value="Unassembled WGS sequence"/>
</dbReference>
<accession>A0A4C1XFH5</accession>
<name>A0A4C1XFH5_EUMVA</name>
<feature type="region of interest" description="Disordered" evidence="1">
    <location>
        <begin position="163"/>
        <end position="187"/>
    </location>
</feature>
<protein>
    <submittedName>
        <fullName evidence="2">Uncharacterized protein</fullName>
    </submittedName>
</protein>
<evidence type="ECO:0000313" key="3">
    <source>
        <dbReference type="Proteomes" id="UP000299102"/>
    </source>
</evidence>
<feature type="compositionally biased region" description="Basic and acidic residues" evidence="1">
    <location>
        <begin position="72"/>
        <end position="85"/>
    </location>
</feature>
<comment type="caution">
    <text evidence="2">The sequence shown here is derived from an EMBL/GenBank/DDBJ whole genome shotgun (WGS) entry which is preliminary data.</text>
</comment>
<dbReference type="OrthoDB" id="8123886at2759"/>
<evidence type="ECO:0000313" key="2">
    <source>
        <dbReference type="EMBL" id="GBP61933.1"/>
    </source>
</evidence>
<dbReference type="EMBL" id="BGZK01000827">
    <property type="protein sequence ID" value="GBP61933.1"/>
    <property type="molecule type" value="Genomic_DNA"/>
</dbReference>
<reference evidence="2 3" key="1">
    <citation type="journal article" date="2019" name="Commun. Biol.">
        <title>The bagworm genome reveals a unique fibroin gene that provides high tensile strength.</title>
        <authorList>
            <person name="Kono N."/>
            <person name="Nakamura H."/>
            <person name="Ohtoshi R."/>
            <person name="Tomita M."/>
            <person name="Numata K."/>
            <person name="Arakawa K."/>
        </authorList>
    </citation>
    <scope>NUCLEOTIDE SEQUENCE [LARGE SCALE GENOMIC DNA]</scope>
</reference>
<keyword evidence="3" id="KW-1185">Reference proteome</keyword>
<sequence length="187" mass="20963">MDGKRLKTFLTDRGHFDLLRELEVYCSYPASPDVQDPFSDPNMEVKLNTIKEPTKRPAAVRPSEDFNSDSDPGTRGRQNTDKNKSGEAGVATPLIPASRGSNPPPVYGLKLQAKTVADFIILQILLLTQGYAFHTYSLKEEREIRVVLRGVSREIEELKEDLHSQNLPVPPGTKPPGFDLRHNRGQR</sequence>
<proteinExistence type="predicted"/>
<dbReference type="AlphaFoldDB" id="A0A4C1XFH5"/>
<organism evidence="2 3">
    <name type="scientific">Eumeta variegata</name>
    <name type="common">Bagworm moth</name>
    <name type="synonym">Eumeta japonica</name>
    <dbReference type="NCBI Taxonomy" id="151549"/>
    <lineage>
        <taxon>Eukaryota</taxon>
        <taxon>Metazoa</taxon>
        <taxon>Ecdysozoa</taxon>
        <taxon>Arthropoda</taxon>
        <taxon>Hexapoda</taxon>
        <taxon>Insecta</taxon>
        <taxon>Pterygota</taxon>
        <taxon>Neoptera</taxon>
        <taxon>Endopterygota</taxon>
        <taxon>Lepidoptera</taxon>
        <taxon>Glossata</taxon>
        <taxon>Ditrysia</taxon>
        <taxon>Tineoidea</taxon>
        <taxon>Psychidae</taxon>
        <taxon>Oiketicinae</taxon>
        <taxon>Eumeta</taxon>
    </lineage>
</organism>
<evidence type="ECO:0000256" key="1">
    <source>
        <dbReference type="SAM" id="MobiDB-lite"/>
    </source>
</evidence>
<gene>
    <name evidence="2" type="ORF">EVAR_44989_1</name>
</gene>
<feature type="region of interest" description="Disordered" evidence="1">
    <location>
        <begin position="48"/>
        <end position="101"/>
    </location>
</feature>